<reference evidence="2 3" key="1">
    <citation type="submission" date="2011-09" db="EMBL/GenBank/DDBJ databases">
        <title>The draft genome of Fischerella sp. JSC-11.</title>
        <authorList>
            <consortium name="US DOE Joint Genome Institute (JGI-PGF)"/>
            <person name="Lucas S."/>
            <person name="Han J."/>
            <person name="Lapidus A."/>
            <person name="Cheng J.-F."/>
            <person name="Goodwin L."/>
            <person name="Pitluck S."/>
            <person name="Peters L."/>
            <person name="Land M.L."/>
            <person name="Hauser L."/>
            <person name="Sarkisova S."/>
            <person name="Bryant D.A."/>
            <person name="Brown I."/>
            <person name="Woyke T.J."/>
        </authorList>
    </citation>
    <scope>NUCLEOTIDE SEQUENCE [LARGE SCALE GENOMIC DNA]</scope>
    <source>
        <strain evidence="2 3">JSC-11</strain>
    </source>
</reference>
<organism evidence="2 3">
    <name type="scientific">Fischerella thermalis JSC-11</name>
    <dbReference type="NCBI Taxonomy" id="741277"/>
    <lineage>
        <taxon>Bacteria</taxon>
        <taxon>Bacillati</taxon>
        <taxon>Cyanobacteriota</taxon>
        <taxon>Cyanophyceae</taxon>
        <taxon>Nostocales</taxon>
        <taxon>Hapalosiphonaceae</taxon>
        <taxon>Fischerella</taxon>
    </lineage>
</organism>
<keyword evidence="3" id="KW-1185">Reference proteome</keyword>
<gene>
    <name evidence="2" type="ORF">FJSC11DRAFT_3494</name>
</gene>
<accession>G6FX95</accession>
<protein>
    <submittedName>
        <fullName evidence="2">Uncharacterized protein</fullName>
    </submittedName>
</protein>
<dbReference type="PATRIC" id="fig|741277.3.peg.2905"/>
<evidence type="ECO:0000313" key="3">
    <source>
        <dbReference type="Proteomes" id="UP000004344"/>
    </source>
</evidence>
<dbReference type="AlphaFoldDB" id="G6FX95"/>
<sequence>MSGDVISEESQTIEDKSKEVAVDAPDLMDAHIQVTTHIVLE</sequence>
<dbReference type="Proteomes" id="UP000004344">
    <property type="component" value="Unassembled WGS sequence"/>
</dbReference>
<evidence type="ECO:0000256" key="1">
    <source>
        <dbReference type="SAM" id="MobiDB-lite"/>
    </source>
</evidence>
<dbReference type="RefSeq" id="WP_009458543.1">
    <property type="nucleotide sequence ID" value="NZ_AGIZ01000011.1"/>
</dbReference>
<proteinExistence type="predicted"/>
<dbReference type="EMBL" id="AGIZ01000011">
    <property type="protein sequence ID" value="EHC10555.1"/>
    <property type="molecule type" value="Genomic_DNA"/>
</dbReference>
<name>G6FX95_9CYAN</name>
<feature type="region of interest" description="Disordered" evidence="1">
    <location>
        <begin position="1"/>
        <end position="20"/>
    </location>
</feature>
<dbReference type="GeneID" id="93209895"/>
<comment type="caution">
    <text evidence="2">The sequence shown here is derived from an EMBL/GenBank/DDBJ whole genome shotgun (WGS) entry which is preliminary data.</text>
</comment>
<evidence type="ECO:0000313" key="2">
    <source>
        <dbReference type="EMBL" id="EHC10555.1"/>
    </source>
</evidence>